<dbReference type="PANTHER" id="PTHR15239:SF6">
    <property type="entry name" value="RIBOSOME QUALITY CONTROL COMPLEX SUBUNIT NEMF"/>
    <property type="match status" value="1"/>
</dbReference>
<dbReference type="InterPro" id="IPR008532">
    <property type="entry name" value="NFACT_RNA-bd"/>
</dbReference>
<comment type="caution">
    <text evidence="3">The sequence shown here is derived from an EMBL/GenBank/DDBJ whole genome shotgun (WGS) entry which is preliminary data.</text>
</comment>
<feature type="coiled-coil region" evidence="1">
    <location>
        <begin position="75"/>
        <end position="102"/>
    </location>
</feature>
<accession>T0Z030</accession>
<dbReference type="GO" id="GO:0072344">
    <property type="term" value="P:rescue of stalled ribosome"/>
    <property type="evidence" value="ECO:0007669"/>
    <property type="project" value="TreeGrafter"/>
</dbReference>
<dbReference type="InterPro" id="IPR051608">
    <property type="entry name" value="RQC_Subunit_NEMF"/>
</dbReference>
<gene>
    <name evidence="3" type="ORF">B1B_15728</name>
</gene>
<dbReference type="EMBL" id="AUZY01010460">
    <property type="protein sequence ID" value="EQD38613.1"/>
    <property type="molecule type" value="Genomic_DNA"/>
</dbReference>
<evidence type="ECO:0000313" key="3">
    <source>
        <dbReference type="EMBL" id="EQD38613.1"/>
    </source>
</evidence>
<feature type="domain" description="NFACT RNA-binding" evidence="2">
    <location>
        <begin position="208"/>
        <end position="320"/>
    </location>
</feature>
<keyword evidence="1" id="KW-0175">Coiled coil</keyword>
<dbReference type="Pfam" id="PF05670">
    <property type="entry name" value="NFACT-R_1"/>
    <property type="match status" value="1"/>
</dbReference>
<reference evidence="3" key="2">
    <citation type="journal article" date="2014" name="ISME J.">
        <title>Microbial stratification in low pH oxic and suboxic macroscopic growths along an acid mine drainage.</title>
        <authorList>
            <person name="Mendez-Garcia C."/>
            <person name="Mesa V."/>
            <person name="Sprenger R.R."/>
            <person name="Richter M."/>
            <person name="Diez M.S."/>
            <person name="Solano J."/>
            <person name="Bargiela R."/>
            <person name="Golyshina O.V."/>
            <person name="Manteca A."/>
            <person name="Ramos J.L."/>
            <person name="Gallego J.R."/>
            <person name="Llorente I."/>
            <person name="Martins Dos Santos V.A."/>
            <person name="Jensen O.N."/>
            <person name="Pelaez A.I."/>
            <person name="Sanchez J."/>
            <person name="Ferrer M."/>
        </authorList>
    </citation>
    <scope>NUCLEOTIDE SEQUENCE</scope>
</reference>
<sequence>ISEVYAELEDPPRGYLYEREGVPVDASPYHGLRWAADPSVREVETPTFSEAAYRYFRTVTTAAVPVEISAVDKAREDLERQAARQRTAIASLESAAQELSAQAESIYAHYPEAEAALARARAEGSEKREVAVRLGERSVPLLLDRPLQGSAQALYEEGKRLQSKLQGARTALTETEARLAQTPSTAARASSAEAPASRARKPRWFERYRWFLSSEGAVVIAGRDAASNDLVVRRHLREGDVYLHADLHGAASVIVKRPDPGRPAFTEVTIREAAQWAVAFSKAWRAGLASASAFWVKPEQVSKSPNTGEFVAKGAWVIEGTKNVLKDLPLELGIGTVTYEDHELWTVAPPSAFASRGGLRVLLTPGDERVRSERESELARELGISRSLLQSLLPAGGITLRRP</sequence>
<dbReference type="AlphaFoldDB" id="T0Z030"/>
<evidence type="ECO:0000256" key="1">
    <source>
        <dbReference type="SAM" id="Coils"/>
    </source>
</evidence>
<dbReference type="GO" id="GO:1990112">
    <property type="term" value="C:RQC complex"/>
    <property type="evidence" value="ECO:0007669"/>
    <property type="project" value="TreeGrafter"/>
</dbReference>
<protein>
    <submittedName>
        <fullName evidence="3">Fibronectin-binding protein A domain protein</fullName>
    </submittedName>
</protein>
<organism evidence="3">
    <name type="scientific">mine drainage metagenome</name>
    <dbReference type="NCBI Taxonomy" id="410659"/>
    <lineage>
        <taxon>unclassified sequences</taxon>
        <taxon>metagenomes</taxon>
        <taxon>ecological metagenomes</taxon>
    </lineage>
</organism>
<dbReference type="PANTHER" id="PTHR15239">
    <property type="entry name" value="NUCLEAR EXPORT MEDIATOR FACTOR NEMF"/>
    <property type="match status" value="1"/>
</dbReference>
<name>T0Z030_9ZZZZ</name>
<proteinExistence type="predicted"/>
<evidence type="ECO:0000259" key="2">
    <source>
        <dbReference type="Pfam" id="PF05670"/>
    </source>
</evidence>
<dbReference type="GO" id="GO:0043023">
    <property type="term" value="F:ribosomal large subunit binding"/>
    <property type="evidence" value="ECO:0007669"/>
    <property type="project" value="TreeGrafter"/>
</dbReference>
<reference evidence="3" key="1">
    <citation type="submission" date="2013-08" db="EMBL/GenBank/DDBJ databases">
        <authorList>
            <person name="Mendez C."/>
            <person name="Richter M."/>
            <person name="Ferrer M."/>
            <person name="Sanchez J."/>
        </authorList>
    </citation>
    <scope>NUCLEOTIDE SEQUENCE</scope>
</reference>
<feature type="non-terminal residue" evidence="3">
    <location>
        <position position="1"/>
    </location>
</feature>
<dbReference type="GO" id="GO:0000049">
    <property type="term" value="F:tRNA binding"/>
    <property type="evidence" value="ECO:0007669"/>
    <property type="project" value="TreeGrafter"/>
</dbReference>